<protein>
    <recommendedName>
        <fullName evidence="3">Aminoglycoside phosphotransferase domain-containing protein</fullName>
    </recommendedName>
</protein>
<accession>A0A8T9C9U5</accession>
<dbReference type="Proteomes" id="UP000469558">
    <property type="component" value="Unassembled WGS sequence"/>
</dbReference>
<dbReference type="AlphaFoldDB" id="A0A8T9C9U5"/>
<dbReference type="OrthoDB" id="2906425at2759"/>
<keyword evidence="2" id="KW-1185">Reference proteome</keyword>
<comment type="caution">
    <text evidence="1">The sequence shown here is derived from an EMBL/GenBank/DDBJ whole genome shotgun (WGS) entry which is preliminary data.</text>
</comment>
<proteinExistence type="predicted"/>
<sequence length="196" mass="22686">MPHAPVSILMARMPGSEIGQTLIPKAKRTALAKLNLFLSTIRGWKRPRGNEEVCSITGGAIRSVRVPRQTIAPCATPEEFHDYLLSAAWNSCDSEDVYENRLRTARKLQELQRPGVKFAHRDFEHHDILVDDEGYFHITGLIDWYPKFWEHTTALRFLQKDYWWYDCLMKLGGEQYLEESDCERALTNLTADSLSW</sequence>
<evidence type="ECO:0008006" key="3">
    <source>
        <dbReference type="Google" id="ProtNLM"/>
    </source>
</evidence>
<gene>
    <name evidence="1" type="ORF">LSUE1_G005407</name>
</gene>
<evidence type="ECO:0000313" key="1">
    <source>
        <dbReference type="EMBL" id="TVY80560.1"/>
    </source>
</evidence>
<reference evidence="1 2" key="1">
    <citation type="submission" date="2018-05" db="EMBL/GenBank/DDBJ databases">
        <title>Genome sequencing and assembly of the regulated plant pathogen Lachnellula willkommii and related sister species for the development of diagnostic species identification markers.</title>
        <authorList>
            <person name="Giroux E."/>
            <person name="Bilodeau G."/>
        </authorList>
    </citation>
    <scope>NUCLEOTIDE SEQUENCE [LARGE SCALE GENOMIC DNA]</scope>
    <source>
        <strain evidence="1 2">CBS 268.59</strain>
    </source>
</reference>
<dbReference type="EMBL" id="QGMK01000659">
    <property type="protein sequence ID" value="TVY80560.1"/>
    <property type="molecule type" value="Genomic_DNA"/>
</dbReference>
<name>A0A8T9C9U5_9HELO</name>
<organism evidence="1 2">
    <name type="scientific">Lachnellula suecica</name>
    <dbReference type="NCBI Taxonomy" id="602035"/>
    <lineage>
        <taxon>Eukaryota</taxon>
        <taxon>Fungi</taxon>
        <taxon>Dikarya</taxon>
        <taxon>Ascomycota</taxon>
        <taxon>Pezizomycotina</taxon>
        <taxon>Leotiomycetes</taxon>
        <taxon>Helotiales</taxon>
        <taxon>Lachnaceae</taxon>
        <taxon>Lachnellula</taxon>
    </lineage>
</organism>
<evidence type="ECO:0000313" key="2">
    <source>
        <dbReference type="Proteomes" id="UP000469558"/>
    </source>
</evidence>